<name>A0A7J6VZ65_THATH</name>
<dbReference type="AlphaFoldDB" id="A0A7J6VZ65"/>
<evidence type="ECO:0000256" key="1">
    <source>
        <dbReference type="SAM" id="Coils"/>
    </source>
</evidence>
<protein>
    <submittedName>
        <fullName evidence="3">Uncharacterized protein</fullName>
    </submittedName>
</protein>
<keyword evidence="1" id="KW-0175">Coiled coil</keyword>
<accession>A0A7J6VZ65</accession>
<dbReference type="EMBL" id="JABWDY010025188">
    <property type="protein sequence ID" value="KAF5189642.1"/>
    <property type="molecule type" value="Genomic_DNA"/>
</dbReference>
<organism evidence="3 4">
    <name type="scientific">Thalictrum thalictroides</name>
    <name type="common">Rue-anemone</name>
    <name type="synonym">Anemone thalictroides</name>
    <dbReference type="NCBI Taxonomy" id="46969"/>
    <lineage>
        <taxon>Eukaryota</taxon>
        <taxon>Viridiplantae</taxon>
        <taxon>Streptophyta</taxon>
        <taxon>Embryophyta</taxon>
        <taxon>Tracheophyta</taxon>
        <taxon>Spermatophyta</taxon>
        <taxon>Magnoliopsida</taxon>
        <taxon>Ranunculales</taxon>
        <taxon>Ranunculaceae</taxon>
        <taxon>Thalictroideae</taxon>
        <taxon>Thalictrum</taxon>
    </lineage>
</organism>
<feature type="region of interest" description="Disordered" evidence="2">
    <location>
        <begin position="121"/>
        <end position="164"/>
    </location>
</feature>
<proteinExistence type="predicted"/>
<comment type="caution">
    <text evidence="3">The sequence shown here is derived from an EMBL/GenBank/DDBJ whole genome shotgun (WGS) entry which is preliminary data.</text>
</comment>
<keyword evidence="4" id="KW-1185">Reference proteome</keyword>
<dbReference type="Proteomes" id="UP000554482">
    <property type="component" value="Unassembled WGS sequence"/>
</dbReference>
<reference evidence="3 4" key="1">
    <citation type="submission" date="2020-06" db="EMBL/GenBank/DDBJ databases">
        <title>Transcriptomic and genomic resources for Thalictrum thalictroides and T. hernandezii: Facilitating candidate gene discovery in an emerging model plant lineage.</title>
        <authorList>
            <person name="Arias T."/>
            <person name="Riano-Pachon D.M."/>
            <person name="Di Stilio V.S."/>
        </authorList>
    </citation>
    <scope>NUCLEOTIDE SEQUENCE [LARGE SCALE GENOMIC DNA]</scope>
    <source>
        <strain evidence="4">cv. WT478/WT964</strain>
        <tissue evidence="3">Leaves</tissue>
    </source>
</reference>
<evidence type="ECO:0000256" key="2">
    <source>
        <dbReference type="SAM" id="MobiDB-lite"/>
    </source>
</evidence>
<evidence type="ECO:0000313" key="3">
    <source>
        <dbReference type="EMBL" id="KAF5189642.1"/>
    </source>
</evidence>
<feature type="coiled-coil region" evidence="1">
    <location>
        <begin position="49"/>
        <end position="104"/>
    </location>
</feature>
<gene>
    <name evidence="3" type="ORF">FRX31_020771</name>
</gene>
<sequence length="164" mass="18140">MYLGLNGEEVSVMTNDSAFKDPLVSRAVNEGIVLGADVSAVQKQSLRLIAEADLELKTVKDTLHDFKNRSYIAEQQVRELTKELAVKKNEAEVLAKTLAEEQNNHRLTCEARKARCDDLTSKLNDLGSPEEGETREVEKQVPSTPKDSLDGPVGVVEKDNMQTD</sequence>
<evidence type="ECO:0000313" key="4">
    <source>
        <dbReference type="Proteomes" id="UP000554482"/>
    </source>
</evidence>